<dbReference type="Proteomes" id="UP000078550">
    <property type="component" value="Unassembled WGS sequence"/>
</dbReference>
<gene>
    <name evidence="5" type="ORF">POVWA2_008180</name>
</gene>
<feature type="compositionally biased region" description="Polar residues" evidence="4">
    <location>
        <begin position="155"/>
        <end position="167"/>
    </location>
</feature>
<evidence type="ECO:0000313" key="6">
    <source>
        <dbReference type="Proteomes" id="UP000078550"/>
    </source>
</evidence>
<dbReference type="PANTHER" id="PTHR22904">
    <property type="entry name" value="TPR REPEAT CONTAINING PROTEIN"/>
    <property type="match status" value="1"/>
</dbReference>
<feature type="compositionally biased region" description="Basic and acidic residues" evidence="4">
    <location>
        <begin position="168"/>
        <end position="187"/>
    </location>
</feature>
<feature type="repeat" description="TPR" evidence="3">
    <location>
        <begin position="84"/>
        <end position="117"/>
    </location>
</feature>
<dbReference type="GO" id="GO:0051879">
    <property type="term" value="F:Hsp90 protein binding"/>
    <property type="evidence" value="ECO:0007669"/>
    <property type="project" value="TreeGrafter"/>
</dbReference>
<accession>A0A1A8YKX8</accession>
<dbReference type="PANTHER" id="PTHR22904:SF523">
    <property type="entry name" value="STRESS-INDUCED-PHOSPHOPROTEIN 1"/>
    <property type="match status" value="1"/>
</dbReference>
<dbReference type="SMART" id="SM00028">
    <property type="entry name" value="TPR"/>
    <property type="match status" value="2"/>
</dbReference>
<keyword evidence="1" id="KW-0677">Repeat</keyword>
<feature type="repeat" description="TPR" evidence="3">
    <location>
        <begin position="50"/>
        <end position="83"/>
    </location>
</feature>
<name>A0A1A8YKX8_PLAOA</name>
<organism evidence="5 6">
    <name type="scientific">Plasmodium ovale wallikeri</name>
    <dbReference type="NCBI Taxonomy" id="864142"/>
    <lineage>
        <taxon>Eukaryota</taxon>
        <taxon>Sar</taxon>
        <taxon>Alveolata</taxon>
        <taxon>Apicomplexa</taxon>
        <taxon>Aconoidasida</taxon>
        <taxon>Haemosporida</taxon>
        <taxon>Plasmodiidae</taxon>
        <taxon>Plasmodium</taxon>
        <taxon>Plasmodium (Plasmodium)</taxon>
    </lineage>
</organism>
<dbReference type="EMBL" id="FLRE01000030">
    <property type="protein sequence ID" value="SBT32180.1"/>
    <property type="molecule type" value="Genomic_DNA"/>
</dbReference>
<dbReference type="InterPro" id="IPR019734">
    <property type="entry name" value="TPR_rpt"/>
</dbReference>
<dbReference type="SUPFAM" id="SSF48452">
    <property type="entry name" value="TPR-like"/>
    <property type="match status" value="2"/>
</dbReference>
<keyword evidence="2 3" id="KW-0802">TPR repeat</keyword>
<evidence type="ECO:0000256" key="4">
    <source>
        <dbReference type="SAM" id="MobiDB-lite"/>
    </source>
</evidence>
<dbReference type="PROSITE" id="PS50005">
    <property type="entry name" value="TPR"/>
    <property type="match status" value="2"/>
</dbReference>
<evidence type="ECO:0000256" key="2">
    <source>
        <dbReference type="ARBA" id="ARBA00022803"/>
    </source>
</evidence>
<dbReference type="Gene3D" id="1.25.40.10">
    <property type="entry name" value="Tetratricopeptide repeat domain"/>
    <property type="match status" value="2"/>
</dbReference>
<evidence type="ECO:0000256" key="3">
    <source>
        <dbReference type="PROSITE-ProRule" id="PRU00339"/>
    </source>
</evidence>
<feature type="region of interest" description="Disordered" evidence="4">
    <location>
        <begin position="152"/>
        <end position="242"/>
    </location>
</feature>
<reference evidence="6" key="1">
    <citation type="submission" date="2016-05" db="EMBL/GenBank/DDBJ databases">
        <authorList>
            <person name="Naeem Raeece"/>
        </authorList>
    </citation>
    <scope>NUCLEOTIDE SEQUENCE [LARGE SCALE GENOMIC DNA]</scope>
</reference>
<protein>
    <submittedName>
        <fullName evidence="5">Uncharacterized protein</fullName>
    </submittedName>
</protein>
<sequence>MEGALWLEKLQPSECENVFPYSFLYPSANWLNFTFAFTMMNGIIGNLLKAEEEKELGNSLFKKGDYELSIFHYTRSINYQPNCSLLYTNRSLAYFKIGAYDKSLEDALKAKDIDENNLKSYYRICEAYNALNDEENYEKFLKIYNEKRGKKLGKNEQNTGKTEQNTGKTEKNAGKTEKNAGKTEKNAGKTRNGYENLHNDQNCHSDKNRGHLDKRVDRGGGGGGEGEREMSSSSGRVQQNDIRRSTELVNLCDRKEEDPFLFFKGPQTKERNFDVNFEKEKYRNNFLIEEVYDFKEKKENLSAANDNRKKKNDLVVHAKSTINYSNLYDDIDVFSKTIASLFEGNTPLAVHIKKETGKKITHFDGCNLATLKSKADMLFSEKKYYLAMEIYTEMAQWCDSEKGVYYSTILSNRSACFIEMKKVRSSLCDISATVNIILPFLEKHKENIKKVKDKIMQPEHVHAEQPFFQIDLDIYKDVNGIYYQAHKLLIKLFLRYAKFSPLHSGRFKVPSLQQVDTFSRMKGMCYINHDEVEKLKNTIYSKL</sequence>
<dbReference type="AlphaFoldDB" id="A0A1A8YKX8"/>
<evidence type="ECO:0000313" key="5">
    <source>
        <dbReference type="EMBL" id="SBT32180.1"/>
    </source>
</evidence>
<evidence type="ECO:0000256" key="1">
    <source>
        <dbReference type="ARBA" id="ARBA00022737"/>
    </source>
</evidence>
<feature type="compositionally biased region" description="Basic and acidic residues" evidence="4">
    <location>
        <begin position="197"/>
        <end position="218"/>
    </location>
</feature>
<dbReference type="InterPro" id="IPR011990">
    <property type="entry name" value="TPR-like_helical_dom_sf"/>
</dbReference>
<proteinExistence type="predicted"/>